<dbReference type="GO" id="GO:0005524">
    <property type="term" value="F:ATP binding"/>
    <property type="evidence" value="ECO:0007669"/>
    <property type="project" value="UniProtKB-KW"/>
</dbReference>
<comment type="function">
    <text evidence="10">Catalyzes the transfer of pyrophosphate from adenosine triphosphate (ATP) to 6-hydroxymethyl-7,8-dihydropterin, an enzymatic step in folate biosynthesis pathway.</text>
</comment>
<evidence type="ECO:0000256" key="6">
    <source>
        <dbReference type="ARBA" id="ARBA00022741"/>
    </source>
</evidence>
<evidence type="ECO:0000256" key="8">
    <source>
        <dbReference type="ARBA" id="ARBA00022840"/>
    </source>
</evidence>
<keyword evidence="5" id="KW-0808">Transferase</keyword>
<evidence type="ECO:0000313" key="14">
    <source>
        <dbReference type="EMBL" id="KII77506.1"/>
    </source>
</evidence>
<dbReference type="GO" id="GO:0003848">
    <property type="term" value="F:2-amino-4-hydroxy-6-hydroxymethyldihydropteridine diphosphokinase activity"/>
    <property type="evidence" value="ECO:0007669"/>
    <property type="project" value="UniProtKB-EC"/>
</dbReference>
<keyword evidence="15" id="KW-1185">Reference proteome</keyword>
<evidence type="ECO:0000256" key="7">
    <source>
        <dbReference type="ARBA" id="ARBA00022777"/>
    </source>
</evidence>
<dbReference type="EC" id="2.7.6.3" evidence="3"/>
<evidence type="ECO:0000256" key="12">
    <source>
        <dbReference type="ARBA" id="ARBA00033413"/>
    </source>
</evidence>
<evidence type="ECO:0000256" key="3">
    <source>
        <dbReference type="ARBA" id="ARBA00013253"/>
    </source>
</evidence>
<evidence type="ECO:0000256" key="4">
    <source>
        <dbReference type="ARBA" id="ARBA00016218"/>
    </source>
</evidence>
<evidence type="ECO:0000256" key="2">
    <source>
        <dbReference type="ARBA" id="ARBA00005810"/>
    </source>
</evidence>
<evidence type="ECO:0000256" key="1">
    <source>
        <dbReference type="ARBA" id="ARBA00005051"/>
    </source>
</evidence>
<comment type="pathway">
    <text evidence="1">Cofactor biosynthesis; tetrahydrofolate biosynthesis; 2-amino-4-hydroxy-6-hydroxymethyl-7,8-dihydropteridine diphosphate from 7,8-dihydroneopterin triphosphate: step 4/4.</text>
</comment>
<dbReference type="CDD" id="cd00483">
    <property type="entry name" value="HPPK"/>
    <property type="match status" value="1"/>
</dbReference>
<dbReference type="Pfam" id="PF01288">
    <property type="entry name" value="HPPK"/>
    <property type="match status" value="1"/>
</dbReference>
<keyword evidence="6" id="KW-0547">Nucleotide-binding</keyword>
<comment type="caution">
    <text evidence="14">The sequence shown here is derived from an EMBL/GenBank/DDBJ whole genome shotgun (WGS) entry which is preliminary data.</text>
</comment>
<evidence type="ECO:0000256" key="11">
    <source>
        <dbReference type="ARBA" id="ARBA00029766"/>
    </source>
</evidence>
<evidence type="ECO:0000256" key="9">
    <source>
        <dbReference type="ARBA" id="ARBA00022909"/>
    </source>
</evidence>
<dbReference type="STRING" id="1461322.OJ16_11670"/>
<gene>
    <name evidence="14" type="ORF">OJ16_11670</name>
</gene>
<dbReference type="EMBL" id="JTKH01000021">
    <property type="protein sequence ID" value="KII77506.1"/>
    <property type="molecule type" value="Genomic_DNA"/>
</dbReference>
<keyword evidence="8" id="KW-0067">ATP-binding</keyword>
<proteinExistence type="inferred from homology"/>
<keyword evidence="7 14" id="KW-0418">Kinase</keyword>
<keyword evidence="9" id="KW-0289">Folate biosynthesis</keyword>
<dbReference type="GO" id="GO:0016301">
    <property type="term" value="F:kinase activity"/>
    <property type="evidence" value="ECO:0007669"/>
    <property type="project" value="UniProtKB-KW"/>
</dbReference>
<dbReference type="UniPathway" id="UPA00077">
    <property type="reaction ID" value="UER00155"/>
</dbReference>
<dbReference type="RefSeq" id="WP_040990850.1">
    <property type="nucleotide sequence ID" value="NZ_JBFRUC010000017.1"/>
</dbReference>
<dbReference type="GO" id="GO:0046654">
    <property type="term" value="P:tetrahydrofolate biosynthetic process"/>
    <property type="evidence" value="ECO:0007669"/>
    <property type="project" value="UniProtKB-UniPathway"/>
</dbReference>
<sequence>MIVAYIAVGSNMADPVAQANDAIEALKQLPRSEFIQASMLYSSTPMGPQNQPDYINAVVAIQTELTPLELLDCTQAIELEQGRVRKDERWGPRTLDLDILLYGNENIDSERLTVPHYGMREREFVLYPLAEITPNLTLPDGTELAQLLNSVDRNGLRIWQA</sequence>
<accession>A0A0C2P4F5</accession>
<feature type="domain" description="7,8-dihydro-6-hydroxymethylpterin-pyrophosphokinase" evidence="13">
    <location>
        <begin position="89"/>
        <end position="100"/>
    </location>
</feature>
<evidence type="ECO:0000256" key="5">
    <source>
        <dbReference type="ARBA" id="ARBA00022679"/>
    </source>
</evidence>
<dbReference type="PROSITE" id="PS00794">
    <property type="entry name" value="HPPK"/>
    <property type="match status" value="1"/>
</dbReference>
<dbReference type="GO" id="GO:0046656">
    <property type="term" value="P:folic acid biosynthetic process"/>
    <property type="evidence" value="ECO:0007669"/>
    <property type="project" value="UniProtKB-KW"/>
</dbReference>
<dbReference type="FunFam" id="3.30.70.560:FF:000001">
    <property type="entry name" value="2-amino-4-hydroxy-6-hydroxymethyldihydropteridine pyrophosphokinase"/>
    <property type="match status" value="1"/>
</dbReference>
<dbReference type="PANTHER" id="PTHR43071:SF1">
    <property type="entry name" value="2-AMINO-4-HYDROXY-6-HYDROXYMETHYLDIHYDROPTERIDINE PYROPHOSPHOKINASE"/>
    <property type="match status" value="1"/>
</dbReference>
<protein>
    <recommendedName>
        <fullName evidence="4">2-amino-4-hydroxy-6-hydroxymethyldihydropteridine pyrophosphokinase</fullName>
        <ecNumber evidence="3">2.7.6.3</ecNumber>
    </recommendedName>
    <alternativeName>
        <fullName evidence="11">6-hydroxymethyl-7,8-dihydropterin pyrophosphokinase</fullName>
    </alternativeName>
    <alternativeName>
        <fullName evidence="12">7,8-dihydro-6-hydroxymethylpterin-pyrophosphokinase</fullName>
    </alternativeName>
</protein>
<evidence type="ECO:0000313" key="15">
    <source>
        <dbReference type="Proteomes" id="UP000031672"/>
    </source>
</evidence>
<dbReference type="OrthoDB" id="9808041at2"/>
<dbReference type="InterPro" id="IPR000550">
    <property type="entry name" value="Hppk"/>
</dbReference>
<dbReference type="NCBIfam" id="TIGR01498">
    <property type="entry name" value="folK"/>
    <property type="match status" value="1"/>
</dbReference>
<name>A0A0C2P4F5_9VIBR</name>
<evidence type="ECO:0000259" key="13">
    <source>
        <dbReference type="PROSITE" id="PS00794"/>
    </source>
</evidence>
<dbReference type="Gene3D" id="3.30.70.560">
    <property type="entry name" value="7,8-Dihydro-6-hydroxymethylpterin-pyrophosphokinase HPPK"/>
    <property type="match status" value="1"/>
</dbReference>
<dbReference type="InterPro" id="IPR035907">
    <property type="entry name" value="Hppk_sf"/>
</dbReference>
<dbReference type="PANTHER" id="PTHR43071">
    <property type="entry name" value="2-AMINO-4-HYDROXY-6-HYDROXYMETHYLDIHYDROPTERIDINE PYROPHOSPHOKINASE"/>
    <property type="match status" value="1"/>
</dbReference>
<accession>A0A0C2NCZ3</accession>
<dbReference type="AlphaFoldDB" id="A0A0C2P4F5"/>
<evidence type="ECO:0000256" key="10">
    <source>
        <dbReference type="ARBA" id="ARBA00029409"/>
    </source>
</evidence>
<comment type="similarity">
    <text evidence="2">Belongs to the HPPK family.</text>
</comment>
<dbReference type="Proteomes" id="UP000031672">
    <property type="component" value="Unassembled WGS sequence"/>
</dbReference>
<reference evidence="14 15" key="1">
    <citation type="submission" date="2014-11" db="EMBL/GenBank/DDBJ databases">
        <title>Draft Genome Sequence of Vibrio piscirenalis strains CECT 8603T and CECT 8604, two marine Gammaproteobacterium isolated from cultured gilthead sea bream (Sparus aurata).</title>
        <authorList>
            <person name="Arahal D.R."/>
            <person name="Rodrigo-Torres L."/>
            <person name="Lucena T."/>
            <person name="Pujalte M.J."/>
        </authorList>
    </citation>
    <scope>NUCLEOTIDE SEQUENCE [LARGE SCALE GENOMIC DNA]</scope>
    <source>
        <strain evidence="14 15">DCR 1-4-2</strain>
    </source>
</reference>
<organism evidence="14 15">
    <name type="scientific">Vibrio renipiscarius</name>
    <dbReference type="NCBI Taxonomy" id="1461322"/>
    <lineage>
        <taxon>Bacteria</taxon>
        <taxon>Pseudomonadati</taxon>
        <taxon>Pseudomonadota</taxon>
        <taxon>Gammaproteobacteria</taxon>
        <taxon>Vibrionales</taxon>
        <taxon>Vibrionaceae</taxon>
        <taxon>Vibrio</taxon>
    </lineage>
</organism>
<dbReference type="SUPFAM" id="SSF55083">
    <property type="entry name" value="6-hydroxymethyl-7,8-dihydropterin pyrophosphokinase, HPPK"/>
    <property type="match status" value="1"/>
</dbReference>